<dbReference type="GO" id="GO:0043874">
    <property type="term" value="F:acireductone synthase activity"/>
    <property type="evidence" value="ECO:0007669"/>
    <property type="project" value="InterPro"/>
</dbReference>
<accession>A0A9N9T2W8</accession>
<dbReference type="InterPro" id="IPR023943">
    <property type="entry name" value="Enolase-ppase_E1"/>
</dbReference>
<organism evidence="5 6">
    <name type="scientific">Diabrotica balteata</name>
    <name type="common">Banded cucumber beetle</name>
    <dbReference type="NCBI Taxonomy" id="107213"/>
    <lineage>
        <taxon>Eukaryota</taxon>
        <taxon>Metazoa</taxon>
        <taxon>Ecdysozoa</taxon>
        <taxon>Arthropoda</taxon>
        <taxon>Hexapoda</taxon>
        <taxon>Insecta</taxon>
        <taxon>Pterygota</taxon>
        <taxon>Neoptera</taxon>
        <taxon>Endopterygota</taxon>
        <taxon>Coleoptera</taxon>
        <taxon>Polyphaga</taxon>
        <taxon>Cucujiformia</taxon>
        <taxon>Chrysomeloidea</taxon>
        <taxon>Chrysomelidae</taxon>
        <taxon>Galerucinae</taxon>
        <taxon>Diabroticina</taxon>
        <taxon>Diabroticites</taxon>
        <taxon>Diabrotica</taxon>
    </lineage>
</organism>
<keyword evidence="2" id="KW-0378">Hydrolase</keyword>
<evidence type="ECO:0000256" key="2">
    <source>
        <dbReference type="ARBA" id="ARBA00022801"/>
    </source>
</evidence>
<proteinExistence type="predicted"/>
<feature type="region of interest" description="Disordered" evidence="4">
    <location>
        <begin position="240"/>
        <end position="262"/>
    </location>
</feature>
<dbReference type="PANTHER" id="PTHR20371">
    <property type="entry name" value="ENOLASE-PHOSPHATASE E1"/>
    <property type="match status" value="1"/>
</dbReference>
<dbReference type="NCBIfam" id="TIGR01691">
    <property type="entry name" value="enolase-ppase"/>
    <property type="match status" value="1"/>
</dbReference>
<evidence type="ECO:0000256" key="3">
    <source>
        <dbReference type="ARBA" id="ARBA00023167"/>
    </source>
</evidence>
<evidence type="ECO:0000256" key="1">
    <source>
        <dbReference type="ARBA" id="ARBA00022605"/>
    </source>
</evidence>
<dbReference type="SFLD" id="SFLDG01129">
    <property type="entry name" value="C1.5:_HAD__Beta-PGM__Phosphata"/>
    <property type="match status" value="1"/>
</dbReference>
<dbReference type="SFLD" id="SFLDG01133">
    <property type="entry name" value="C1.5.4:_Enolase-phosphatase_Li"/>
    <property type="match status" value="1"/>
</dbReference>
<keyword evidence="6" id="KW-1185">Reference proteome</keyword>
<dbReference type="Gene3D" id="3.40.50.1000">
    <property type="entry name" value="HAD superfamily/HAD-like"/>
    <property type="match status" value="1"/>
</dbReference>
<dbReference type="PANTHER" id="PTHR20371:SF1">
    <property type="entry name" value="ENOLASE-PHOSPHATASE E1"/>
    <property type="match status" value="1"/>
</dbReference>
<dbReference type="Gene3D" id="1.10.720.60">
    <property type="match status" value="1"/>
</dbReference>
<evidence type="ECO:0000313" key="5">
    <source>
        <dbReference type="EMBL" id="CAG9834521.1"/>
    </source>
</evidence>
<gene>
    <name evidence="5" type="ORF">DIABBA_LOCUS7815</name>
</gene>
<dbReference type="OrthoDB" id="272500at2759"/>
<dbReference type="AlphaFoldDB" id="A0A9N9T2W8"/>
<dbReference type="GO" id="GO:0000287">
    <property type="term" value="F:magnesium ion binding"/>
    <property type="evidence" value="ECO:0007669"/>
    <property type="project" value="InterPro"/>
</dbReference>
<evidence type="ECO:0000256" key="4">
    <source>
        <dbReference type="SAM" id="MobiDB-lite"/>
    </source>
</evidence>
<dbReference type="Pfam" id="PF00702">
    <property type="entry name" value="Hydrolase"/>
    <property type="match status" value="1"/>
</dbReference>
<dbReference type="NCBIfam" id="TIGR01549">
    <property type="entry name" value="HAD-SF-IA-v1"/>
    <property type="match status" value="1"/>
</dbReference>
<dbReference type="Proteomes" id="UP001153709">
    <property type="component" value="Chromosome 5"/>
</dbReference>
<dbReference type="InterPro" id="IPR006439">
    <property type="entry name" value="HAD-SF_hydro_IA"/>
</dbReference>
<dbReference type="GO" id="GO:0019509">
    <property type="term" value="P:L-methionine salvage from methylthioadenosine"/>
    <property type="evidence" value="ECO:0007669"/>
    <property type="project" value="InterPro"/>
</dbReference>
<dbReference type="EMBL" id="OU898280">
    <property type="protein sequence ID" value="CAG9834521.1"/>
    <property type="molecule type" value="Genomic_DNA"/>
</dbReference>
<reference evidence="5" key="1">
    <citation type="submission" date="2022-01" db="EMBL/GenBank/DDBJ databases">
        <authorList>
            <person name="King R."/>
        </authorList>
    </citation>
    <scope>NUCLEOTIDE SEQUENCE</scope>
</reference>
<evidence type="ECO:0008006" key="7">
    <source>
        <dbReference type="Google" id="ProtNLM"/>
    </source>
</evidence>
<evidence type="ECO:0000313" key="6">
    <source>
        <dbReference type="Proteomes" id="UP001153709"/>
    </source>
</evidence>
<keyword evidence="3" id="KW-0486">Methionine biosynthesis</keyword>
<sequence>MSAENSSPALNVEKSIVILLDVAGTTTSNTFLKDTLYSYVTKQAETFLKESWEEQEVKDAVKLIKDDLDQEAAIPLIKELTEKNSDNEGLKKVQGLIYKKGYKSGELKAHVFPDVAPALESWAKSRKIAIYSTGSLESQQLLFTHTTEGDVSAHISKYFDQSSGSKTESASYETISKELEVKPEEILFITDSVDEAKAAKTAGFTSVLITRDGNDALPEEASKNFPVISSFQDVVFDKSVKRKNEEESAPTEVRSNKSRKHK</sequence>
<dbReference type="InterPro" id="IPR023214">
    <property type="entry name" value="HAD_sf"/>
</dbReference>
<dbReference type="SUPFAM" id="SSF56784">
    <property type="entry name" value="HAD-like"/>
    <property type="match status" value="1"/>
</dbReference>
<dbReference type="SFLD" id="SFLDS00003">
    <property type="entry name" value="Haloacid_Dehalogenase"/>
    <property type="match status" value="1"/>
</dbReference>
<dbReference type="InterPro" id="IPR036412">
    <property type="entry name" value="HAD-like_sf"/>
</dbReference>
<keyword evidence="1" id="KW-0028">Amino-acid biosynthesis</keyword>
<protein>
    <recommendedName>
        <fullName evidence="7">Enolase-phosphatase E1</fullName>
    </recommendedName>
</protein>
<name>A0A9N9T2W8_DIABA</name>